<protein>
    <submittedName>
        <fullName evidence="2">Uncharacterized protein</fullName>
    </submittedName>
</protein>
<keyword evidence="1" id="KW-0812">Transmembrane</keyword>
<organism evidence="2 3">
    <name type="scientific">Candidatus Gottesmanbacteria bacterium GW2011_GWA1_43_11</name>
    <dbReference type="NCBI Taxonomy" id="1618436"/>
    <lineage>
        <taxon>Bacteria</taxon>
        <taxon>Candidatus Gottesmaniibacteriota</taxon>
    </lineage>
</organism>
<proteinExistence type="predicted"/>
<comment type="caution">
    <text evidence="2">The sequence shown here is derived from an EMBL/GenBank/DDBJ whole genome shotgun (WGS) entry which is preliminary data.</text>
</comment>
<evidence type="ECO:0000313" key="3">
    <source>
        <dbReference type="Proteomes" id="UP000034543"/>
    </source>
</evidence>
<dbReference type="AlphaFoldDB" id="A0A0G1CKX6"/>
<feature type="transmembrane region" description="Helical" evidence="1">
    <location>
        <begin position="12"/>
        <end position="28"/>
    </location>
</feature>
<evidence type="ECO:0000256" key="1">
    <source>
        <dbReference type="SAM" id="Phobius"/>
    </source>
</evidence>
<keyword evidence="1" id="KW-1133">Transmembrane helix</keyword>
<dbReference type="EMBL" id="LCFB01000002">
    <property type="protein sequence ID" value="KKS86149.1"/>
    <property type="molecule type" value="Genomic_DNA"/>
</dbReference>
<keyword evidence="1" id="KW-0472">Membrane</keyword>
<gene>
    <name evidence="2" type="ORF">UV59_C0002G0024</name>
</gene>
<evidence type="ECO:0000313" key="2">
    <source>
        <dbReference type="EMBL" id="KKS86149.1"/>
    </source>
</evidence>
<dbReference type="Proteomes" id="UP000034543">
    <property type="component" value="Unassembled WGS sequence"/>
</dbReference>
<name>A0A0G1CKX6_9BACT</name>
<sequence>MNSLEVLTVGNIFWPLLLIAIILIALFAKETSKKK</sequence>
<reference evidence="2 3" key="1">
    <citation type="journal article" date="2015" name="Nature">
        <title>rRNA introns, odd ribosomes, and small enigmatic genomes across a large radiation of phyla.</title>
        <authorList>
            <person name="Brown C.T."/>
            <person name="Hug L.A."/>
            <person name="Thomas B.C."/>
            <person name="Sharon I."/>
            <person name="Castelle C.J."/>
            <person name="Singh A."/>
            <person name="Wilkins M.J."/>
            <person name="Williams K.H."/>
            <person name="Banfield J.F."/>
        </authorList>
    </citation>
    <scope>NUCLEOTIDE SEQUENCE [LARGE SCALE GENOMIC DNA]</scope>
</reference>
<accession>A0A0G1CKX6</accession>